<dbReference type="Proteomes" id="UP000015354">
    <property type="component" value="Unassembled WGS sequence"/>
</dbReference>
<reference evidence="2 4" key="1">
    <citation type="journal article" date="2013" name="PLoS ONE">
        <title>Predicting the Proteins of Angomonas deanei, Strigomonas culicis and Their Respective Endosymbionts Reveals New Aspects of the Trypanosomatidae Family.</title>
        <authorList>
            <person name="Motta M.C."/>
            <person name="Martins A.C."/>
            <person name="de Souza S.S."/>
            <person name="Catta-Preta C.M."/>
            <person name="Silva R."/>
            <person name="Klein C.C."/>
            <person name="de Almeida L.G."/>
            <person name="de Lima Cunha O."/>
            <person name="Ciapina L.P."/>
            <person name="Brocchi M."/>
            <person name="Colabardini A.C."/>
            <person name="de Araujo Lima B."/>
            <person name="Machado C.R."/>
            <person name="de Almeida Soares C.M."/>
            <person name="Probst C.M."/>
            <person name="de Menezes C.B."/>
            <person name="Thompson C.E."/>
            <person name="Bartholomeu D.C."/>
            <person name="Gradia D.F."/>
            <person name="Pavoni D.P."/>
            <person name="Grisard E.C."/>
            <person name="Fantinatti-Garboggini F."/>
            <person name="Marchini F.K."/>
            <person name="Rodrigues-Luiz G.F."/>
            <person name="Wagner G."/>
            <person name="Goldman G.H."/>
            <person name="Fietto J.L."/>
            <person name="Elias M.C."/>
            <person name="Goldman M.H."/>
            <person name="Sagot M.F."/>
            <person name="Pereira M."/>
            <person name="Stoco P.H."/>
            <person name="de Mendonca-Neto R.P."/>
            <person name="Teixeira S.M."/>
            <person name="Maciel T.E."/>
            <person name="de Oliveira Mendes T.A."/>
            <person name="Urmenyi T.P."/>
            <person name="de Souza W."/>
            <person name="Schenkman S."/>
            <person name="de Vasconcelos A.T."/>
        </authorList>
    </citation>
    <scope>NUCLEOTIDE SEQUENCE [LARGE SCALE GENOMIC DNA]</scope>
</reference>
<name>S9UZL6_9TRYP</name>
<gene>
    <name evidence="3" type="ORF">STCU_08114</name>
    <name evidence="2" type="ORF">STCU_09174</name>
</gene>
<dbReference type="EMBL" id="ATMH01008114">
    <property type="protein sequence ID" value="EPY22812.1"/>
    <property type="molecule type" value="Genomic_DNA"/>
</dbReference>
<feature type="region of interest" description="Disordered" evidence="1">
    <location>
        <begin position="364"/>
        <end position="418"/>
    </location>
</feature>
<dbReference type="EMBL" id="ATMH01009174">
    <property type="protein sequence ID" value="EPY20071.1"/>
    <property type="molecule type" value="Genomic_DNA"/>
</dbReference>
<proteinExistence type="predicted"/>
<reference evidence="2" key="2">
    <citation type="submission" date="2013-03" db="EMBL/GenBank/DDBJ databases">
        <authorList>
            <person name="Motta M.C.M."/>
            <person name="Martins A.C.A."/>
            <person name="Preta C.M.C.C."/>
            <person name="Silva R."/>
            <person name="de Souza S.S."/>
            <person name="Klein C.C."/>
            <person name="de Almeida L.G.P."/>
            <person name="Cunha O.L."/>
            <person name="Colabardini A.C."/>
            <person name="Lima B.A."/>
            <person name="Machado C.R."/>
            <person name="Soares C.M.A."/>
            <person name="de Menezes C.B.A."/>
            <person name="Bartolomeu D.C."/>
            <person name="Grisard E.C."/>
            <person name="Fantinatti-Garboggini F."/>
            <person name="Rodrigues-Luiz G.F."/>
            <person name="Wagner G."/>
            <person name="Goldman G.H."/>
            <person name="Fietto J.L.R."/>
            <person name="Ciapina L.P."/>
            <person name="Brocchi M."/>
            <person name="Elias M.C."/>
            <person name="Goldman M.H.S."/>
            <person name="Sagot M.-F."/>
            <person name="Pereira M."/>
            <person name="Stoco P.H."/>
            <person name="Teixeira S.M.R."/>
            <person name="de Mendonca-Neto R.P."/>
            <person name="Maciel T.E.F."/>
            <person name="Mendes T.A.O."/>
            <person name="Urmenyi T.P."/>
            <person name="Teixeira M.M.G."/>
            <person name="de Camargo E.F.P."/>
            <person name="de Sousa W."/>
            <person name="Schenkman S."/>
            <person name="de Vasconcelos A.T.R."/>
        </authorList>
    </citation>
    <scope>NUCLEOTIDE SEQUENCE</scope>
</reference>
<feature type="compositionally biased region" description="Basic and acidic residues" evidence="1">
    <location>
        <begin position="364"/>
        <end position="414"/>
    </location>
</feature>
<feature type="region of interest" description="Disordered" evidence="1">
    <location>
        <begin position="150"/>
        <end position="181"/>
    </location>
</feature>
<dbReference type="AlphaFoldDB" id="S9UZL6"/>
<dbReference type="OrthoDB" id="71500at2759"/>
<dbReference type="PANTHER" id="PTHR31434">
    <property type="entry name" value="S PHASE CYCLIN A-ASSOCIATED PROTEIN IN THE ENDOPLASMIC RETICULUM"/>
    <property type="match status" value="1"/>
</dbReference>
<feature type="compositionally biased region" description="Basic and acidic residues" evidence="1">
    <location>
        <begin position="1"/>
        <end position="11"/>
    </location>
</feature>
<dbReference type="PANTHER" id="PTHR31434:SF2">
    <property type="entry name" value="S PHASE CYCLIN A-ASSOCIATED PROTEIN IN THE ENDOPLASMIC RETICULUM"/>
    <property type="match status" value="1"/>
</dbReference>
<feature type="region of interest" description="Disordered" evidence="1">
    <location>
        <begin position="212"/>
        <end position="248"/>
    </location>
</feature>
<feature type="region of interest" description="Disordered" evidence="1">
    <location>
        <begin position="1"/>
        <end position="24"/>
    </location>
</feature>
<evidence type="ECO:0000313" key="2">
    <source>
        <dbReference type="EMBL" id="EPY20071.1"/>
    </source>
</evidence>
<protein>
    <submittedName>
        <fullName evidence="2">Uncharacterized protein</fullName>
    </submittedName>
</protein>
<comment type="caution">
    <text evidence="2">The sequence shown here is derived from an EMBL/GenBank/DDBJ whole genome shotgun (WGS) entry which is preliminary data.</text>
</comment>
<evidence type="ECO:0000313" key="3">
    <source>
        <dbReference type="EMBL" id="EPY22812.1"/>
    </source>
</evidence>
<evidence type="ECO:0000313" key="4">
    <source>
        <dbReference type="Proteomes" id="UP000015354"/>
    </source>
</evidence>
<accession>S9UZL6</accession>
<feature type="region of interest" description="Disordered" evidence="1">
    <location>
        <begin position="307"/>
        <end position="328"/>
    </location>
</feature>
<feature type="compositionally biased region" description="Basic and acidic residues" evidence="1">
    <location>
        <begin position="164"/>
        <end position="181"/>
    </location>
</feature>
<sequence>MSSNKEKKNSQEVEPLVGNTDQSCTPRQIYTQNESAPTVFVLIEKVKALYNEVVMSLEMPQNTYDVDDFILMTDDFLRDMKRIKVQRRFDSRRFPASKNVTQRSPLNVDALSLVKDAGGEEKCDDSFMYSQLGGQGPKTYMAALLTKQKKVSPLRGQQPSTNRADVEAERHASALRSEERHRLAEERRLDHIQDIKMKSVEAEARVQRAKARREEAELRQRTETQERQENGVRRAEEARKQTKDRVRQAHSHVDEVVLTNDLRQQTKALLIDKKMSDIEHNQEQLREGRQRVLQERNEAVLAAAERRRNLSQERAEKQQQREQQRQETLKRIEEQKKSELEVKQQKAEEWEKKVHQHHVDALSEAEALSKKTEEKLAQSAQLREEQREKMRQKLEKQEEKLKEARQRRDKDPEVKPVPQALLPNLSGLEEEQLSLRVSKLVASNARQGRAFIDNYQKESLFSTRDLNRSKLRPSFSRISSSLTVPAITQCKQPLNDIMTCDLVECDYEFMRYFNMFEVLVKLITEARKLKEYSVLKDATELLQMLFVEPNEGGSNIIYVVRSGNMLPLVLAAREEAKALRQMSHTGALCSLLTLIGIGLERTQSEAQSGVKLIATRDQLFNDADTIALDKVCLTVLKNCRREEDLELTYSALCILNSQLSHYAKKKNDLKTQWFQSLAEALFTLLQNTFTPEGASAQEERSQFSCARVTILFCTFRLLNALARWQLNAFQELLHEKTAPTTSPNPSGAGNGGTGSAAPVQINRTEVFHVLSSFFAYVQQYSEDLESIAPTKDTVDESSVSFSEAHKFGITLTDFPVFPYPKNIDAQKPGGKMYHLRAALHECILLLGYLCLDDAPLQEMMSWGKEKTLLSILIGALPIQYFSTARHILFPTLIAIISNSGRNLQIAQTEMDLCRLLNFINEEYDLLSRKAKLYAQEHYKMLVEYRAETDPQQAFFERMRGKSWAEMDDDLAPPASARSLDSIGSSPVIEKDKLCKGLRTTGITGIHVYRIERRIPLTYWPGAIQLLTAFTTSG</sequence>
<evidence type="ECO:0000256" key="1">
    <source>
        <dbReference type="SAM" id="MobiDB-lite"/>
    </source>
</evidence>
<organism evidence="2 4">
    <name type="scientific">Strigomonas culicis</name>
    <dbReference type="NCBI Taxonomy" id="28005"/>
    <lineage>
        <taxon>Eukaryota</taxon>
        <taxon>Discoba</taxon>
        <taxon>Euglenozoa</taxon>
        <taxon>Kinetoplastea</taxon>
        <taxon>Metakinetoplastina</taxon>
        <taxon>Trypanosomatida</taxon>
        <taxon>Trypanosomatidae</taxon>
        <taxon>Strigomonadinae</taxon>
        <taxon>Strigomonas</taxon>
    </lineage>
</organism>
<keyword evidence="4" id="KW-1185">Reference proteome</keyword>